<feature type="region of interest" description="Disordered" evidence="1">
    <location>
        <begin position="183"/>
        <end position="241"/>
    </location>
</feature>
<sequence>MNNSKCSDGRTVQKAGGSKERDMHANSKSKNASKSKSKSGSKMSIINKSGKRLKASAEVLRDKITKKQNSKISGVSGGAEISALLSKQSKLGRKSKEKATVSIEKEHPQQLLAAANGNANGGDKSKDQQQQQPFMPKDKEKDKEKIYSVKEAEKNNQMSVFEPIKGNVSPYQCKQRTVELKWKHKDGEKSSGTLDEAMGSSQTSAPAVNMDTVNKYRTQMQTVQRKKDAKERLSDEEEEMDREMKHIKRMLEVIKMKETAEHACGAEINNLNNWLNATGSAADANTPNETIHKLAFSMTQFVTGRKLCTLTAADGEMRLFAVKKEKSVPMIHAYIMLNKKQVAEIIKK</sequence>
<dbReference type="EMBL" id="LIAE01009215">
    <property type="protein sequence ID" value="PAV70756.1"/>
    <property type="molecule type" value="Genomic_DNA"/>
</dbReference>
<gene>
    <name evidence="2" type="ORF">WR25_05389</name>
</gene>
<feature type="compositionally biased region" description="Basic and acidic residues" evidence="1">
    <location>
        <begin position="136"/>
        <end position="154"/>
    </location>
</feature>
<dbReference type="Proteomes" id="UP000218231">
    <property type="component" value="Unassembled WGS sequence"/>
</dbReference>
<keyword evidence="3" id="KW-1185">Reference proteome</keyword>
<evidence type="ECO:0000313" key="2">
    <source>
        <dbReference type="EMBL" id="PAV70756.1"/>
    </source>
</evidence>
<feature type="region of interest" description="Disordered" evidence="1">
    <location>
        <begin position="60"/>
        <end position="79"/>
    </location>
</feature>
<feature type="compositionally biased region" description="Low complexity" evidence="1">
    <location>
        <begin position="113"/>
        <end position="132"/>
    </location>
</feature>
<feature type="compositionally biased region" description="Polar residues" evidence="1">
    <location>
        <begin position="199"/>
        <end position="223"/>
    </location>
</feature>
<protein>
    <submittedName>
        <fullName evidence="2">Uncharacterized protein</fullName>
    </submittedName>
</protein>
<evidence type="ECO:0000313" key="3">
    <source>
        <dbReference type="Proteomes" id="UP000218231"/>
    </source>
</evidence>
<organism evidence="2 3">
    <name type="scientific">Diploscapter pachys</name>
    <dbReference type="NCBI Taxonomy" id="2018661"/>
    <lineage>
        <taxon>Eukaryota</taxon>
        <taxon>Metazoa</taxon>
        <taxon>Ecdysozoa</taxon>
        <taxon>Nematoda</taxon>
        <taxon>Chromadorea</taxon>
        <taxon>Rhabditida</taxon>
        <taxon>Rhabditina</taxon>
        <taxon>Rhabditomorpha</taxon>
        <taxon>Rhabditoidea</taxon>
        <taxon>Rhabditidae</taxon>
        <taxon>Diploscapter</taxon>
    </lineage>
</organism>
<name>A0A2A2K9V3_9BILA</name>
<dbReference type="AlphaFoldDB" id="A0A2A2K9V3"/>
<proteinExistence type="predicted"/>
<feature type="region of interest" description="Disordered" evidence="1">
    <location>
        <begin position="1"/>
        <end position="55"/>
    </location>
</feature>
<feature type="compositionally biased region" description="Basic and acidic residues" evidence="1">
    <location>
        <begin position="97"/>
        <end position="108"/>
    </location>
</feature>
<comment type="caution">
    <text evidence="2">The sequence shown here is derived from an EMBL/GenBank/DDBJ whole genome shotgun (WGS) entry which is preliminary data.</text>
</comment>
<accession>A0A2A2K9V3</accession>
<reference evidence="2 3" key="1">
    <citation type="journal article" date="2017" name="Curr. Biol.">
        <title>Genome architecture and evolution of a unichromosomal asexual nematode.</title>
        <authorList>
            <person name="Fradin H."/>
            <person name="Zegar C."/>
            <person name="Gutwein M."/>
            <person name="Lucas J."/>
            <person name="Kovtun M."/>
            <person name="Corcoran D."/>
            <person name="Baugh L.R."/>
            <person name="Kiontke K."/>
            <person name="Gunsalus K."/>
            <person name="Fitch D.H."/>
            <person name="Piano F."/>
        </authorList>
    </citation>
    <scope>NUCLEOTIDE SEQUENCE [LARGE SCALE GENOMIC DNA]</scope>
    <source>
        <strain evidence="2">PF1309</strain>
    </source>
</reference>
<evidence type="ECO:0000256" key="1">
    <source>
        <dbReference type="SAM" id="MobiDB-lite"/>
    </source>
</evidence>
<feature type="region of interest" description="Disordered" evidence="1">
    <location>
        <begin position="85"/>
        <end position="156"/>
    </location>
</feature>